<protein>
    <submittedName>
        <fullName evidence="5">Beta-ketoacyl-ACP reductase</fullName>
    </submittedName>
</protein>
<evidence type="ECO:0000313" key="6">
    <source>
        <dbReference type="Proteomes" id="UP000321901"/>
    </source>
</evidence>
<gene>
    <name evidence="5" type="ORF">SLU01_24590</name>
</gene>
<evidence type="ECO:0000256" key="3">
    <source>
        <dbReference type="ARBA" id="ARBA00023002"/>
    </source>
</evidence>
<dbReference type="AlphaFoldDB" id="A0A511Z9K8"/>
<dbReference type="InterPro" id="IPR020904">
    <property type="entry name" value="Sc_DH/Rdtase_CS"/>
</dbReference>
<dbReference type="Pfam" id="PF13561">
    <property type="entry name" value="adh_short_C2"/>
    <property type="match status" value="1"/>
</dbReference>
<keyword evidence="3" id="KW-0560">Oxidoreductase</keyword>
<dbReference type="PRINTS" id="PR00081">
    <property type="entry name" value="GDHRDH"/>
</dbReference>
<dbReference type="SMART" id="SM00822">
    <property type="entry name" value="PKS_KR"/>
    <property type="match status" value="1"/>
</dbReference>
<reference evidence="5 6" key="1">
    <citation type="submission" date="2019-07" db="EMBL/GenBank/DDBJ databases">
        <title>Whole genome shotgun sequence of Sporosarcina luteola NBRC 105378.</title>
        <authorList>
            <person name="Hosoyama A."/>
            <person name="Uohara A."/>
            <person name="Ohji S."/>
            <person name="Ichikawa N."/>
        </authorList>
    </citation>
    <scope>NUCLEOTIDE SEQUENCE [LARGE SCALE GENOMIC DNA]</scope>
    <source>
        <strain evidence="5 6">NBRC 105378</strain>
    </source>
</reference>
<comment type="similarity">
    <text evidence="1">Belongs to the short-chain dehydrogenases/reductases (SDR) family.</text>
</comment>
<sequence length="246" mass="25924">MEMKGKTVVITGGANGIGAVAAELFGKNGAQVAIIDYNEVAGEKVASEMHAKGIEAAFFKMDVANGVEVKEVASKVLEHFGKVDVLINNAGITRDAMLLKMEAETFQQVIDVNLTGVFNCTKAFLPAMLAAGKGKIINTSSIAGTGGNVGQTNYAASKAGIIGMTKTWAKEYGRKGINVNAVAPGFIETNMIGTIPEKVMEQIKLMTPYIRLGRPDDIAKAYLFLASDAADFINGTVLEVDGGMLK</sequence>
<dbReference type="Proteomes" id="UP000321901">
    <property type="component" value="Unassembled WGS sequence"/>
</dbReference>
<proteinExistence type="inferred from homology"/>
<dbReference type="GO" id="GO:0016616">
    <property type="term" value="F:oxidoreductase activity, acting on the CH-OH group of donors, NAD or NADP as acceptor"/>
    <property type="evidence" value="ECO:0007669"/>
    <property type="project" value="TreeGrafter"/>
</dbReference>
<keyword evidence="6" id="KW-1185">Reference proteome</keyword>
<dbReference type="PANTHER" id="PTHR42760">
    <property type="entry name" value="SHORT-CHAIN DEHYDROGENASES/REDUCTASES FAMILY MEMBER"/>
    <property type="match status" value="1"/>
</dbReference>
<dbReference type="EMBL" id="BJYL01000033">
    <property type="protein sequence ID" value="GEN84147.1"/>
    <property type="molecule type" value="Genomic_DNA"/>
</dbReference>
<feature type="domain" description="Ketoreductase" evidence="4">
    <location>
        <begin position="6"/>
        <end position="185"/>
    </location>
</feature>
<dbReference type="Gene3D" id="3.40.50.720">
    <property type="entry name" value="NAD(P)-binding Rossmann-like Domain"/>
    <property type="match status" value="1"/>
</dbReference>
<evidence type="ECO:0000259" key="4">
    <source>
        <dbReference type="SMART" id="SM00822"/>
    </source>
</evidence>
<organism evidence="5 6">
    <name type="scientific">Sporosarcina luteola</name>
    <dbReference type="NCBI Taxonomy" id="582850"/>
    <lineage>
        <taxon>Bacteria</taxon>
        <taxon>Bacillati</taxon>
        <taxon>Bacillota</taxon>
        <taxon>Bacilli</taxon>
        <taxon>Bacillales</taxon>
        <taxon>Caryophanaceae</taxon>
        <taxon>Sporosarcina</taxon>
    </lineage>
</organism>
<dbReference type="InterPro" id="IPR002347">
    <property type="entry name" value="SDR_fam"/>
</dbReference>
<keyword evidence="2" id="KW-0521">NADP</keyword>
<dbReference type="SUPFAM" id="SSF51735">
    <property type="entry name" value="NAD(P)-binding Rossmann-fold domains"/>
    <property type="match status" value="1"/>
</dbReference>
<dbReference type="PROSITE" id="PS00061">
    <property type="entry name" value="ADH_SHORT"/>
    <property type="match status" value="1"/>
</dbReference>
<comment type="caution">
    <text evidence="5">The sequence shown here is derived from an EMBL/GenBank/DDBJ whole genome shotgun (WGS) entry which is preliminary data.</text>
</comment>
<dbReference type="PANTHER" id="PTHR42760:SF133">
    <property type="entry name" value="3-OXOACYL-[ACYL-CARRIER-PROTEIN] REDUCTASE"/>
    <property type="match status" value="1"/>
</dbReference>
<dbReference type="RefSeq" id="WP_147058739.1">
    <property type="nucleotide sequence ID" value="NZ_BJYL01000033.1"/>
</dbReference>
<dbReference type="FunFam" id="3.40.50.720:FF:000115">
    <property type="entry name" value="3-oxoacyl-[acyl-carrier-protein] reductase FabG"/>
    <property type="match status" value="1"/>
</dbReference>
<evidence type="ECO:0000313" key="5">
    <source>
        <dbReference type="EMBL" id="GEN84147.1"/>
    </source>
</evidence>
<dbReference type="InterPro" id="IPR057326">
    <property type="entry name" value="KR_dom"/>
</dbReference>
<evidence type="ECO:0000256" key="1">
    <source>
        <dbReference type="ARBA" id="ARBA00006484"/>
    </source>
</evidence>
<dbReference type="PRINTS" id="PR00080">
    <property type="entry name" value="SDRFAMILY"/>
</dbReference>
<dbReference type="InterPro" id="IPR036291">
    <property type="entry name" value="NAD(P)-bd_dom_sf"/>
</dbReference>
<dbReference type="OrthoDB" id="9803333at2"/>
<name>A0A511Z9K8_9BACL</name>
<accession>A0A511Z9K8</accession>
<evidence type="ECO:0000256" key="2">
    <source>
        <dbReference type="ARBA" id="ARBA00022857"/>
    </source>
</evidence>
<dbReference type="NCBIfam" id="NF009466">
    <property type="entry name" value="PRK12826.1-2"/>
    <property type="match status" value="1"/>
</dbReference>
<dbReference type="NCBIfam" id="NF005559">
    <property type="entry name" value="PRK07231.1"/>
    <property type="match status" value="1"/>
</dbReference>